<sequence>MVRLGSLLLDACNLQLGFELAATAPPRPIVTSLLVDDLPEKLASLSRLVLPSLGAGGLEAAATTTAVFDGAAFHSAFEGGRWDDTAEGFARVHFTDVHEKADDRLMRMIDDLAAADDEASPASPLRHGAEAAELLEACGEGACPVIVATRQRAVPGKAERQRREAFLKACGLPRLGDTAHLPSFTPAQRERSANLARGLHKLGPGVISFRLLERPNAILATDDRGLRRRAMANSPVVVLGRSQLFNWLEATTGEKGGEGWENTDGV</sequence>
<dbReference type="EMBL" id="HBIR01060407">
    <property type="protein sequence ID" value="CAE0598889.1"/>
    <property type="molecule type" value="Transcribed_RNA"/>
</dbReference>
<name>A0A6U8J3T2_EMIHU</name>
<organism evidence="1">
    <name type="scientific">Emiliania huxleyi</name>
    <name type="common">Coccolithophore</name>
    <name type="synonym">Pontosphaera huxleyi</name>
    <dbReference type="NCBI Taxonomy" id="2903"/>
    <lineage>
        <taxon>Eukaryota</taxon>
        <taxon>Haptista</taxon>
        <taxon>Haptophyta</taxon>
        <taxon>Prymnesiophyceae</taxon>
        <taxon>Isochrysidales</taxon>
        <taxon>Noelaerhabdaceae</taxon>
        <taxon>Emiliania</taxon>
    </lineage>
</organism>
<gene>
    <name evidence="1" type="ORF">EHUX00137_LOCUS46957</name>
</gene>
<evidence type="ECO:0000313" key="1">
    <source>
        <dbReference type="EMBL" id="CAE0598889.1"/>
    </source>
</evidence>
<dbReference type="AlphaFoldDB" id="A0A6U8J3T2"/>
<protein>
    <submittedName>
        <fullName evidence="1">Uncharacterized protein</fullName>
    </submittedName>
</protein>
<accession>A0A6U8J3T2</accession>
<reference evidence="1" key="1">
    <citation type="submission" date="2021-01" db="EMBL/GenBank/DDBJ databases">
        <authorList>
            <person name="Corre E."/>
            <person name="Pelletier E."/>
            <person name="Niang G."/>
            <person name="Scheremetjew M."/>
            <person name="Finn R."/>
            <person name="Kale V."/>
            <person name="Holt S."/>
            <person name="Cochrane G."/>
            <person name="Meng A."/>
            <person name="Brown T."/>
            <person name="Cohen L."/>
        </authorList>
    </citation>
    <scope>NUCLEOTIDE SEQUENCE</scope>
    <source>
        <strain evidence="1">379</strain>
    </source>
</reference>
<proteinExistence type="predicted"/>